<dbReference type="GO" id="GO:0016020">
    <property type="term" value="C:membrane"/>
    <property type="evidence" value="ECO:0007669"/>
    <property type="project" value="UniProtKB-SubCell"/>
</dbReference>
<dbReference type="CDD" id="cd00054">
    <property type="entry name" value="EGF_CA"/>
    <property type="match status" value="11"/>
</dbReference>
<dbReference type="InterPro" id="IPR005533">
    <property type="entry name" value="AMOP_dom"/>
</dbReference>
<dbReference type="FunFam" id="2.10.25.10:FF:000038">
    <property type="entry name" value="Fibrillin 2"/>
    <property type="match status" value="1"/>
</dbReference>
<dbReference type="Pfam" id="PF07645">
    <property type="entry name" value="EGF_CA"/>
    <property type="match status" value="22"/>
</dbReference>
<dbReference type="PRINTS" id="PR00011">
    <property type="entry name" value="EGFLAMININ"/>
</dbReference>
<dbReference type="Pfam" id="PF12662">
    <property type="entry name" value="cEGF"/>
    <property type="match status" value="1"/>
</dbReference>
<evidence type="ECO:0000256" key="3">
    <source>
        <dbReference type="ARBA" id="ARBA00006127"/>
    </source>
</evidence>
<dbReference type="InterPro" id="IPR001846">
    <property type="entry name" value="VWF_type-D"/>
</dbReference>
<dbReference type="Pfam" id="PF06119">
    <property type="entry name" value="NIDO"/>
    <property type="match status" value="1"/>
</dbReference>
<dbReference type="SUPFAM" id="SSF57196">
    <property type="entry name" value="EGF/Laminin"/>
    <property type="match status" value="2"/>
</dbReference>
<feature type="domain" description="EGF-like" evidence="14">
    <location>
        <begin position="6450"/>
        <end position="6493"/>
    </location>
</feature>
<feature type="domain" description="EGF-like" evidence="14">
    <location>
        <begin position="6082"/>
        <end position="6123"/>
    </location>
</feature>
<dbReference type="InterPro" id="IPR018097">
    <property type="entry name" value="EGF_Ca-bd_CS"/>
</dbReference>
<feature type="domain" description="EGF-like" evidence="14">
    <location>
        <begin position="1997"/>
        <end position="2039"/>
    </location>
</feature>
<feature type="domain" description="EGF-like" evidence="14">
    <location>
        <begin position="2692"/>
        <end position="2734"/>
    </location>
</feature>
<evidence type="ECO:0000313" key="17">
    <source>
        <dbReference type="Proteomes" id="UP001165740"/>
    </source>
</evidence>
<sequence>MWEWGHFLIAFIIFESSTSDVTVYTRLTLTHEDLQVNNDEVAAAFQQIMQSWMDDRVWGSTQITVSIYDIMTSSYSTEIVYNVTLEQLSLYDSEIMDDYLKDFSYNQIVSQPRVLSVNGTYYEILTFKVYETSEEAALGINPKIYKMCYNGLCPDDRTCLNSEFAPVCQDICDFGSYAEQEQCVACDEGQTTLVKRANSRYYCVENCEPGYRLTFDKLTCEPCPQDMYWSDADKTCHVCPYTSYNSTSCSFGEMRSIYNPLINVELNITLWTPKCMRNDTDYFNNIEEKELIRILVFGSYPYTNLLCLTLNDCGNVITEYIDDQVCVPDLSCTVNETCKLFRTSIHLGVYHIRTFISSQSGTNGHDQSSVDILLSALYDTNPLYGWIPFMNYPAIRVELPFQVDVTTIDNVTRQMFYITQQSRYYNSPYLTIEILKAIFNSTPEFVTVSLLNNFYIYYDTYVSEYEIWFRKDIEDTMWKNIAEKIILANEKVGGNLMGNFQLYKTLQDKANGRSAINWMEVINSLSLGQYFCAGGNFIISDRGNMNFDCVYACGNWNWGENCDMSCNCTQSNSLVCEKYQGSCFCQFNFEGSLCEKEKDLCAIYTPCGEHSDCISTKDHYECQCHQGYRNSPYNSLICEACSGWTYGFNCNTSCSCLIDNTQSCDIVTGNCTCKPGFESINCELDVNECNQSSNPCAGNLQCYNTDGSFLCTEQLVYVRVTLNQSDLGAYEKDIVDNFQDTLKSYMNWLIYWTYTQIIHKNTEHGVSTADIFYDIAIVYDKNFPDYFISNFIYYYFVTGTRKISINGTDFEIITFKFFSSPEEARLGINPKIIKVCQHIYGICPSDRRCLNSEFLPVCQEICDYGMYTENEHCEACDQGQTTLIRGANSHHLCIDDCKEYQGYQFQLDKLSCEPCPHDMYWSDADNTCHVCPYTSYNSSYCFGGQMRSVNNPLINIELNVTIVTPKCMRDNPQYFNNIDEKELVRLMIAKNWYYDSVVCSQYVNCGNAITSYVDNQICVPDISCTWNETCTQYYTRIHIGAYHIRTYIQSSSPYLNGHDQSSADFLMRTLYYNTELYLRIPLMSSSAIRIELPLAMDVQVIDDVTKQTLYIRQFCPWYNADPQRIQEVLNSIFQKWPAFIRAFLINTYGIYTNYYYYYYTYVSEYEIWFRKDVDDKLIRNIAETIVMAHEKLGGTLTGTYSIYKTMKDKTDGIIAIDWIEVINRLSLGQYFCNGGNFIINITGNFNFDCVEACGNLTWGDNCTETCNCTPNNTVACEKLNGSCICQSDFEGSSCEQQIDICLKYSPCGEHADCINTLKYYECQCHEGYRNNIYNSLICEACSGWTYGFNCNTSCSCLIDNTQSCDIVSGNCTCKPGFQSINCELDVNECNQSSSPCAGNLQCYNTYGSFLCTEELVYARVTLNQSDFGMYKNETVNSFQQTLQTFFDTYAYWTYFKFVVVHNTFEQGVSTSDIFYDIVVVNGKQVFDNYMSVFIHNNFISGTRKILINGAEIEVLRIILFDSPEEARLGINPKINKVCQYYGICPYYRRCLNSEFLPICQEICDIGMYAENEHCETCDQGQTTLIRGANSHHLCIDNCTDARGYQFQWDRQTCEPCSSDMYWSEADKMCHVCPYTSYNLFDCYWGNMRTVNNPLLNIELNITIVTPKCLRDHPLYFNNIDEKELVRLMISQNWYSRFCYQYSNCGNVITSYIGNEICIPDASCTLNETCTQYYTRIHIGVYHIRTYIASSSLYNGHDQSSVDSLMRTLYDTTKFYQWIPFMTYSAIRMDKLLDMNVKVIDDVTKEILYINQLSQWYNFNPSRTQEVFNSIFKKIPGFIQAFLYNTYGYYSYYSPYAYYYTYVSEYEIWFSKDVDDELIRNIAETIVKAHEKLGGNLTGTYSIYKTLQDKADGTLAINWIEVINRLSLGQYFCNGGNFIINITGNLNFDCIEACGNLTWGDNCTETCNCTLSNTDVCEKFNGSCICQSKFEGSLCEIEKDLCEIYTPCREHSDCISTKDHYECQCHQGYRNSPYNSLICEACSGWTYGFNCNTSCSCLIDNTQSCDIVTGNCTCKPGFESINCELDVNECNQSSSPCAGNLQCYNTYGGFLCTEKLVYARVTLNQSDFGMYKNETANSFQQTLQAFLDVYLYWTYFKAFVVHNTTEQGLKTADIFYDIAIVYGKQYLDYYMSVFIYNHFITGTRKISLNETELEILTFKLFDSPEEARLGINPKINHVCQYFGICQSDKRCLNSEFLPVCQEICDYGMYAENEHCEVCDQGQTTLIRGANSRYHCIGNCTVTEGNQFQLDKQTCEPCPSDMYLSEADKMCHVCPYTSYNSSDCMWGGVRTVNNPLLNIELNITIVTPKCLRDDPQYYNNIDEKELLRLMISQNQYSRFCSEYINCGNVITSYVDNQICVPDVSCTFNETCTQFYTRIHIAVYHIRTYITSTSPYNGYDQSSVDSLLRTLYDTTILYRWIPLMSYSAIRIQQPQEIDVTVIDNVTKQILYVNQISPWYNYNANKIQEAFNSIFQKMPGYIGAFFYRYNYYYSYYTYAYISEYEIWFKKDVDDELIRNIAETIVKAHEKLGGNLTGAYSIYKTMKDKTDGTLAINWSELINSLSLAPFFCNGGNLITSDRGNMNFDCVEACGNLTWGDNCTETCNCTQNNTVTCEKFYGSCICQSNFEGSLCDQPIDPCLKYFPCGQHSDCINTLDHFECQCHEGYKNNPDNSLICEACSGWTYGFNCNTPCSCQIDHTQSCDSHNGNCTCKPGFESINCELDVNECNQSSNPCAGNLQCYNTYGSYLCAEMFVYARVTLNQSDFSMYTNETAYSFQQTLQAFFDMYASWIYKVVVHNTTEQGVSTTDIFCDIVIVSGKQSFDYYMSLFIYYNFMTGTRKIWISGAELEVLTIKLFDSPGEARLGINPKINKLCQYFSVCPSDRRCLNSEFLPVCQEICDYGMYAEKENCEECGQGQTTLIRGANSHYLCIDNCTDIRGYQYQFDKLTCEPCPYDMYWSEADKMCLVCPYTSYDSYNCFGGGMRTVNNPLLNIELNITIVTPKCLREDPLYFNNLEEKQLVWLMISNNGYSRFCLQYINCANVITSYIGNEICIPDASCTLNETCTQYYTRIHIGVYHVGTYVPSSSPYNRYDQSSVDSLMRTLYDTTKLNQWIPFMTYSGIRVEQPVQIDVKVIDDVTKQILYINHISVWDSFNPTRIQEAFNSIFQKIPEFIGALLFRTIGYYDSYYSYIYKAEYEFWFRKDIDDEFIRNIAETIIMAHEKLGGNLTGAYSIYKTIQDKTDGTIAINWSEVINSLSLAPFFCNGGNLITSDRGNMNFDCVEVCGNLSWGENCTETCNCTPNNTVACEKLNGSCICQSNFEGSLCDQPIDPCLKYFPCGEHSDCINTLGHYECQCHEGYRNNSYNPSICEACSGWTYGFNCNTSCGCLIDNTQSCDIVTGNCTCKPGFESINCELDVNECNQSSSPCAGNLQCYNTDGSFLCMEQSVYARVTMNQTHLEKDQNEIANNIKETLQTFFDMYTYWTYFKVVIIHNNTTKGTSGSDIFFNIVIAYGKQFFDNYLSQFIYDHFISGTRKISINGTELQFITFKLFDNSEDARMGINPKINKICQYFGVCSSDKRCLNSEFLPVCQEICDYGMYAENEHCEVCDQGKTTLIRGANSHHFCIDNCTNNQSYWFRLDKVTCDACPQDMYWSDADNTCHVCPYTSYNSSYCFGGDWRNVNNPLQNIELNVTIVTPKCLRDDPVYFNNIDEKQLVQLMMSQNLYTKFCSQYVNCGNVITNYVDNEICVPDASCSLNETCTQFYTRIHIGVYHVRAYISSSSPYNSYDQSSMDSLMRTLYDTTKLYQWIPFINYSAIRLDQPIEIDVKALDDVSKQILYINQFSQGYNFNPYGIQEVFNSIFTKMPEFIGAFLYTTARFYDSYYSDYTYVSEYEIWFRKDVDDELIRNIAETIVMAHEKLGGNLTGTYSIYKTLQDKADETLAINWIEVINSLSVAQFFCNGGNFIISDRSKMDFDCVEACGNWNWGENCTEACNCTQSNTVNCEKLNGSCICQSNFEGSLCDQPIDPCLKYFPCGEHSDCINTVGHYECQCHEGYKNNPYNSSICEACSGWTYGFNCNTSCSCLIDNTQSCDIVTGNCTCKPGFESINCELDVNECNQSSSPCAGNLQCYNTDGSFLCIEQLIYARVTLNTSDLRLYENDIVHNFQQTLQTYLDQFSYVTYIKVIVKHTVTIESISTSDVFYDLIIVYGRQSFDYYLSLFIYDHFISGTRKISINGTELELRTFQLFASSEEARLGINPKINQMCQYFGICPSDSRCLNSEFLPICQEICDYGMFAEEEHCIVCKHGQTTLIRGANSQYLCIDNCTENQGYYFLFDKLTCTSCPQDMYRSDVDNTCHVCPYTSYNSSHCIEGGMRTVNNPLLNIELNITIVTPKCLRDHPLYFNNIDEKRLVQLMISQNGYSRFCSPYINCGNVITSYVDNQICIPDASCTLNKTCTKYYSRVHIGVYHIGTYMSSTSATNNHDQSSVDILMRTLYDTTKLYQWIPLLSYQAIRLEQPFNIKVTPIGDVSQQVLYITNIWSSNLSSNWTNQQQTYNTIFQSIPEFINIFALSTYGSSYDTIISNYEIWLRKDVDDLLIESIAKIMVLSHEKLGGNLTGPLLLYKTQQDRADGKMAITWKDVINSISVGQYFCNGGNFILSDRGNGTYDCIETCGDWTWGENCTVPCNCMKNNTVVCERQRGACNCTPDFDGSSCERQIDRCLLYSPCDQHADCINTLKHYECRCHTGFKNNLSNPDICEGECQIPGQGRSWLAQTCQPCGQNEYNDGTRNYCVYCPYTESMVRDTCYGSNYKTIKNVDLEIIFDYQSNFCQFTDEMATKGGKLLTANLLSNFPNSGLCLNLINCDNMIFQINKSDLCKLGKTCSQSANCTDFITRATVYFYNVPEFVSTSSNELRQSIEVFVESLSNLTQLNTNLTDKMKVAVKLPPVNSSVFVIPDNENRLAFIKASVNYQLEYPDLYSFLYTNSLKELGQIVSTYLYPKIEDISTTSSSLTTFTASFMFKEAVNDNAINAIAEAIITSHEQFGGKFGDSIYSFTGSVAVFRSKSDKDKEVSAFKWCSFLLDLQNKFSFEICAIDKSCKDTKDYFQCVDAEDPLKAQRALYPYGPTSGDNDLSVHQDMWWWWWWGISSDPIYFPSGVPFGDRKVKIVTVQANGVIRFGKGYDSWWPYLYYDPDYQEGLLAPFWFYYDYYNRNNGKTYYQLYETSVVGKNHAVIQRAISEITEFFQLSKFKVTYVLVATWVNVEPYKWYSWICQYYQWYGGEWWFQYWYKVYYDMYCYKTEKETNTFQAVYATDGETGYVTVTYKKGDMSWQYDYWMPIVVGYANSEKIRDFGVTYTDLTTKMDVLTWNTGHYGTWMEQVGKIENTDSKCLRFYQENQYLINNYSFKKNMNQLYKCPCSLDRLGAQWWGYSWNFYGFTNTYIYCVAIGQTAKNRLLSGNPLNKLCCYRYTYPTNWWDWYAWDLAWRSAPYVDHRDPDGSHLLLNDPWWWWYGNDGRKSKEEDFNPHKWCCVDSSCPSQFCNLFNKVRPDLGCSLYAEFISGSALGDPHIITLDGTGYTMNGLGEFILLFINELNFTLQARTKQALSAAGNATKATVFSAFAAKEGDTATFQVELSADSKGMIINSCGADLTTDFYADERYNGSNVVADVQVSRKEKNNKTIAVAAFPSSISIEIYNADGYLEFSVNVPKDLKGKTLGLLGNYNDDPNDDFVLPNGTSLSNTSTEREIYEQFAKKWGVTSSNSVFKYKEGENATTYQFPKFEPLFLEEVNETIRKNAEEKCQNNIACVFDYVATGNEDFAASTLAASSQAASVKDDQMNNLPVLSLTSSLNDDNRLQVYEGKEVTIHFAATDVDNDVITYQLVGNVSASFSINNQTGDVTYSPNSLDSVLIGVQAKDSKGGLSGIIYISLVVCPTCSSAGTCNLNKTRETEYLGGKFLLNPCNCWPAYTGNDCEREVDGCLAAPCSQGQTCRDLTAAEQKNSTVGYDCGACPDGYELRNSTCTDINECGNKTNYCDANELCENSVGSYRCYCDVGYRKDSRDKCSDINECAERTHKCNQICTNIEGSYDCTCYSGSVMSSDNKTCIQGSGSCSCSQFCTSEGCACTAGYQVDGLNCIDVDECNNGNKPCSQVCQNTVGGFMCSCFNGFKLDDDGVSCKKCSNPYYGKDCASQCVCNGLGTCDNVKGCICNKGWTGTNCNTDVDECTALLDACPAGQVCTNTFGSYTCSCPSGYVNITGICTDIDECADVLTHSCNLAVEDCVNNKGSYSCVCRSGYARNSNYTCEDLDECAKHTDNCEHLCENIPGKFNCYCRYGYRLKADRASCVMEKDVCASIRDVLNCTQYCTVNWTTNVPSCFCRSGFDLVGKEQCIDQDECKYDYLNLCSYKAGCVNTPGGYNCTCPAGQMLDNDKRSCVDCGTGKWGENCANDCACSEFGATTCDAKSGCVCKIGFTGQYCDLDVDECQSGLLICTETEKCFNTYGSALCQCINGYKRVNDICQDINECAFATTNDCDQICENYFGGYACKCSQGYTYNSTLKKCQDIDECKRHMDGCQQGCENTEGGYRCTCPDGLKLKLDGETCEVDKGCAVDNPCKELTNCYLSSSGAPVCYCDLGQKVDPANTYDCIDVDLCNGSACTDYCSEVKENTSFACSCPSGKKLEADGVTCTECNEGFYGNCEAKCQCNPATTSSCNKIDGTCQCKPGYTGTECTSDVDECNSYSTYSCPSNSTCENIPGAYICKCQDGYYKNNGTCQVCPVGWYGESCIHQCVCDKTHSTCDAVTGTCICFPGWNGTLCDTDSNECTLTDNQCTLANKSNWVCFNTLGSYHCDCDRGFENQAGNCSDQDECAASSTNRCSQRCTNIVGSYLCSCHSGYTLGADGYTCQDINECDLNVSSCEQACSNTLGGYTCSCNTGYHSNKSYTNKCYRASENKMTFTVNKDVSRLNINERLSSDFSYLKNQVEEGLFQPFSLAVSGFTELIVIDMRPGSLIIDFIVVVDLTINPTPGTNITNVLVNLTGHFTLGNESYTGVFNINGITVSAATDKCVILNLIVPCNSNENCEINANGNAVCVSKETSSTPASNIDTDKCALLNSTHPCGLNEQCFINSIGNAVCVLIPSIQVSESSDEVPLIVGLSVGLPLFVALVVLIILVIRYKKKYIQQRRVDSREGHYQDEDRPPSSLSVSYFTVAPYTTALSKEGAKEDEQPLFV</sequence>
<evidence type="ECO:0000256" key="6">
    <source>
        <dbReference type="ARBA" id="ARBA00022729"/>
    </source>
</evidence>
<keyword evidence="5 11" id="KW-0245">EGF-like domain</keyword>
<comment type="caution">
    <text evidence="11">Lacks conserved residue(s) required for the propagation of feature annotation.</text>
</comment>
<feature type="domain" description="EGF-like" evidence="14">
    <location>
        <begin position="1297"/>
        <end position="1339"/>
    </location>
</feature>
<dbReference type="Gene3D" id="2.170.300.10">
    <property type="entry name" value="Tie2 ligand-binding domain superfamily"/>
    <property type="match status" value="7"/>
</dbReference>
<feature type="domain" description="AMOP" evidence="15">
    <location>
        <begin position="5441"/>
        <end position="5606"/>
    </location>
</feature>
<feature type="chain" id="PRO_5040760041" evidence="13">
    <location>
        <begin position="20"/>
        <end position="7288"/>
    </location>
</feature>
<dbReference type="InterPro" id="IPR026823">
    <property type="entry name" value="cEGF"/>
</dbReference>
<keyword evidence="17" id="KW-1185">Reference proteome</keyword>
<keyword evidence="7" id="KW-0677">Repeat</keyword>
<evidence type="ECO:0000313" key="18">
    <source>
        <dbReference type="RefSeq" id="XP_055860459.1"/>
    </source>
</evidence>
<dbReference type="PROSITE" id="PS51233">
    <property type="entry name" value="VWFD"/>
    <property type="match status" value="1"/>
</dbReference>
<comment type="subcellular location">
    <subcellularLocation>
        <location evidence="1">Membrane</location>
    </subcellularLocation>
    <subcellularLocation>
        <location evidence="2">Secreted</location>
        <location evidence="2">Extracellular space</location>
        <location evidence="2">Extracellular matrix</location>
    </subcellularLocation>
</comment>
<feature type="domain" description="EGF-like" evidence="14">
    <location>
        <begin position="6791"/>
        <end position="6832"/>
    </location>
</feature>
<feature type="domain" description="EGF-like" evidence="14">
    <location>
        <begin position="597"/>
        <end position="639"/>
    </location>
</feature>
<dbReference type="PANTHER" id="PTHR24050:SF28">
    <property type="entry name" value="UROMODULIN-LIKE"/>
    <property type="match status" value="1"/>
</dbReference>
<evidence type="ECO:0000256" key="1">
    <source>
        <dbReference type="ARBA" id="ARBA00004370"/>
    </source>
</evidence>
<feature type="domain" description="VWFD" evidence="16">
    <location>
        <begin position="5618"/>
        <end position="5822"/>
    </location>
</feature>
<accession>A0A9W2YCN4</accession>
<dbReference type="PANTHER" id="PTHR24050">
    <property type="entry name" value="PA14 DOMAIN-CONTAINING PROTEIN"/>
    <property type="match status" value="1"/>
</dbReference>
<name>A0A9W2YCN4_BIOGL</name>
<dbReference type="InterPro" id="IPR001881">
    <property type="entry name" value="EGF-like_Ca-bd_dom"/>
</dbReference>
<dbReference type="Gene3D" id="2.10.25.10">
    <property type="entry name" value="Laminin"/>
    <property type="match status" value="15"/>
</dbReference>
<keyword evidence="10" id="KW-0325">Glycoprotein</keyword>
<gene>
    <name evidence="18" type="primary">LOC106055042</name>
</gene>
<dbReference type="OMA" id="PVENRRM"/>
<dbReference type="InterPro" id="IPR000742">
    <property type="entry name" value="EGF"/>
</dbReference>
<feature type="domain" description="EGF-like" evidence="14">
    <location>
        <begin position="6538"/>
        <end position="6578"/>
    </location>
</feature>
<dbReference type="PROSITE" id="PS01186">
    <property type="entry name" value="EGF_2"/>
    <property type="match status" value="11"/>
</dbReference>
<dbReference type="PROSITE" id="PS00022">
    <property type="entry name" value="EGF_1"/>
    <property type="match status" value="1"/>
</dbReference>
<dbReference type="SUPFAM" id="SSF57184">
    <property type="entry name" value="Growth factor receptor domain"/>
    <property type="match status" value="6"/>
</dbReference>
<keyword evidence="4" id="KW-0964">Secreted</keyword>
<feature type="domain" description="EGF-like" evidence="14">
    <location>
        <begin position="3386"/>
        <end position="3428"/>
    </location>
</feature>
<feature type="domain" description="EGF-like" evidence="14">
    <location>
        <begin position="4776"/>
        <end position="4813"/>
    </location>
</feature>
<feature type="signal peptide" evidence="13">
    <location>
        <begin position="1"/>
        <end position="19"/>
    </location>
</feature>
<keyword evidence="9" id="KW-1015">Disulfide bond</keyword>
<feature type="domain" description="EGF-like" evidence="14">
    <location>
        <begin position="6922"/>
        <end position="6963"/>
    </location>
</feature>
<evidence type="ECO:0000256" key="4">
    <source>
        <dbReference type="ARBA" id="ARBA00022530"/>
    </source>
</evidence>
<dbReference type="InterPro" id="IPR009030">
    <property type="entry name" value="Growth_fac_rcpt_cys_sf"/>
</dbReference>
<dbReference type="SMART" id="SM01411">
    <property type="entry name" value="Ephrin_rec_like"/>
    <property type="match status" value="16"/>
</dbReference>
<evidence type="ECO:0000256" key="8">
    <source>
        <dbReference type="ARBA" id="ARBA00023136"/>
    </source>
</evidence>
<keyword evidence="12" id="KW-1133">Transmembrane helix</keyword>
<evidence type="ECO:0000259" key="15">
    <source>
        <dbReference type="PROSITE" id="PS50856"/>
    </source>
</evidence>
<dbReference type="Proteomes" id="UP001165740">
    <property type="component" value="Chromosome 11"/>
</dbReference>
<dbReference type="SMART" id="SM00216">
    <property type="entry name" value="VWD"/>
    <property type="match status" value="1"/>
</dbReference>
<dbReference type="SMART" id="SM00181">
    <property type="entry name" value="EGF"/>
    <property type="match status" value="43"/>
</dbReference>
<keyword evidence="4" id="KW-0272">Extracellular matrix</keyword>
<dbReference type="GeneID" id="106055042"/>
<evidence type="ECO:0000256" key="13">
    <source>
        <dbReference type="SAM" id="SignalP"/>
    </source>
</evidence>
<dbReference type="InterPro" id="IPR052235">
    <property type="entry name" value="Nephronectin_domain"/>
</dbReference>
<evidence type="ECO:0000259" key="14">
    <source>
        <dbReference type="PROSITE" id="PS50026"/>
    </source>
</evidence>
<feature type="domain" description="EGF-like" evidence="14">
    <location>
        <begin position="6279"/>
        <end position="6319"/>
    </location>
</feature>
<dbReference type="PROSITE" id="PS50026">
    <property type="entry name" value="EGF_3"/>
    <property type="match status" value="13"/>
</dbReference>
<dbReference type="RefSeq" id="XP_055860459.1">
    <property type="nucleotide sequence ID" value="XM_056004484.1"/>
</dbReference>
<proteinExistence type="inferred from homology"/>
<protein>
    <submittedName>
        <fullName evidence="18">Uncharacterized protein LOC106055042</fullName>
    </submittedName>
</protein>
<dbReference type="InterPro" id="IPR003886">
    <property type="entry name" value="NIDO_dom"/>
</dbReference>
<dbReference type="SMART" id="SM00179">
    <property type="entry name" value="EGF_CA"/>
    <property type="match status" value="28"/>
</dbReference>
<keyword evidence="6 13" id="KW-0732">Signal</keyword>
<dbReference type="GO" id="GO:0007160">
    <property type="term" value="P:cell-matrix adhesion"/>
    <property type="evidence" value="ECO:0007669"/>
    <property type="project" value="InterPro"/>
</dbReference>
<organism evidence="17 18">
    <name type="scientific">Biomphalaria glabrata</name>
    <name type="common">Bloodfluke planorb</name>
    <name type="synonym">Freshwater snail</name>
    <dbReference type="NCBI Taxonomy" id="6526"/>
    <lineage>
        <taxon>Eukaryota</taxon>
        <taxon>Metazoa</taxon>
        <taxon>Spiralia</taxon>
        <taxon>Lophotrochozoa</taxon>
        <taxon>Mollusca</taxon>
        <taxon>Gastropoda</taxon>
        <taxon>Heterobranchia</taxon>
        <taxon>Euthyneura</taxon>
        <taxon>Panpulmonata</taxon>
        <taxon>Hygrophila</taxon>
        <taxon>Lymnaeoidea</taxon>
        <taxon>Planorbidae</taxon>
        <taxon>Biomphalaria</taxon>
    </lineage>
</organism>
<dbReference type="PROSITE" id="PS50856">
    <property type="entry name" value="AMOP"/>
    <property type="match status" value="1"/>
</dbReference>
<evidence type="ECO:0000256" key="10">
    <source>
        <dbReference type="ARBA" id="ARBA00023180"/>
    </source>
</evidence>
<dbReference type="FunFam" id="2.10.25.10:FF:000005">
    <property type="entry name" value="Fibrillin 2"/>
    <property type="match status" value="2"/>
</dbReference>
<evidence type="ECO:0000256" key="5">
    <source>
        <dbReference type="ARBA" id="ARBA00022536"/>
    </source>
</evidence>
<dbReference type="InterPro" id="IPR000152">
    <property type="entry name" value="EGF-type_Asp/Asn_hydroxyl_site"/>
</dbReference>
<dbReference type="InterPro" id="IPR049883">
    <property type="entry name" value="NOTCH1_EGF-like"/>
</dbReference>
<dbReference type="OrthoDB" id="10057403at2759"/>
<comment type="similarity">
    <text evidence="3">Belongs to the fibulin family.</text>
</comment>
<evidence type="ECO:0000259" key="16">
    <source>
        <dbReference type="PROSITE" id="PS51233"/>
    </source>
</evidence>
<dbReference type="PROSITE" id="PS00010">
    <property type="entry name" value="ASX_HYDROXYL"/>
    <property type="match status" value="12"/>
</dbReference>
<feature type="domain" description="EGF-like" evidence="14">
    <location>
        <begin position="4083"/>
        <end position="4125"/>
    </location>
</feature>
<evidence type="ECO:0000256" key="9">
    <source>
        <dbReference type="ARBA" id="ARBA00023157"/>
    </source>
</evidence>
<keyword evidence="12" id="KW-0812">Transmembrane</keyword>
<evidence type="ECO:0000256" key="12">
    <source>
        <dbReference type="SAM" id="Phobius"/>
    </source>
</evidence>
<dbReference type="GO" id="GO:0005509">
    <property type="term" value="F:calcium ion binding"/>
    <property type="evidence" value="ECO:0007669"/>
    <property type="project" value="InterPro"/>
</dbReference>
<dbReference type="PROSITE" id="PS01187">
    <property type="entry name" value="EGF_CA"/>
    <property type="match status" value="14"/>
</dbReference>
<feature type="transmembrane region" description="Helical" evidence="12">
    <location>
        <begin position="7209"/>
        <end position="7231"/>
    </location>
</feature>
<reference evidence="18" key="1">
    <citation type="submission" date="2025-08" db="UniProtKB">
        <authorList>
            <consortium name="RefSeq"/>
        </authorList>
    </citation>
    <scope>IDENTIFICATION</scope>
</reference>
<dbReference type="FunFam" id="2.10.25.10:FF:000240">
    <property type="entry name" value="Vitamin K-dependent protein S"/>
    <property type="match status" value="1"/>
</dbReference>
<evidence type="ECO:0000256" key="2">
    <source>
        <dbReference type="ARBA" id="ARBA00004498"/>
    </source>
</evidence>
<keyword evidence="8 12" id="KW-0472">Membrane</keyword>
<evidence type="ECO:0000256" key="7">
    <source>
        <dbReference type="ARBA" id="ARBA00022737"/>
    </source>
</evidence>
<evidence type="ECO:0000256" key="11">
    <source>
        <dbReference type="PROSITE-ProRule" id="PRU00076"/>
    </source>
</evidence>